<keyword evidence="3" id="KW-1185">Reference proteome</keyword>
<comment type="caution">
    <text evidence="2">The sequence shown here is derived from an EMBL/GenBank/DDBJ whole genome shotgun (WGS) entry which is preliminary data.</text>
</comment>
<reference evidence="2 3" key="1">
    <citation type="submission" date="2016-07" db="EMBL/GenBank/DDBJ databases">
        <title>Pervasive Adenine N6-methylation of Active Genes in Fungi.</title>
        <authorList>
            <consortium name="DOE Joint Genome Institute"/>
            <person name="Mondo S.J."/>
            <person name="Dannebaum R.O."/>
            <person name="Kuo R.C."/>
            <person name="Labutti K."/>
            <person name="Haridas S."/>
            <person name="Kuo A."/>
            <person name="Salamov A."/>
            <person name="Ahrendt S.R."/>
            <person name="Lipzen A."/>
            <person name="Sullivan W."/>
            <person name="Andreopoulos W.B."/>
            <person name="Clum A."/>
            <person name="Lindquist E."/>
            <person name="Daum C."/>
            <person name="Ramamoorthy G.K."/>
            <person name="Gryganskyi A."/>
            <person name="Culley D."/>
            <person name="Magnuson J.K."/>
            <person name="James T.Y."/>
            <person name="O'Malley M.A."/>
            <person name="Stajich J.E."/>
            <person name="Spatafora J.W."/>
            <person name="Visel A."/>
            <person name="Grigoriev I.V."/>
        </authorList>
    </citation>
    <scope>NUCLEOTIDE SEQUENCE [LARGE SCALE GENOMIC DNA]</scope>
    <source>
        <strain evidence="2 3">CBS 931.73</strain>
    </source>
</reference>
<organism evidence="2 3">
    <name type="scientific">Basidiobolus meristosporus CBS 931.73</name>
    <dbReference type="NCBI Taxonomy" id="1314790"/>
    <lineage>
        <taxon>Eukaryota</taxon>
        <taxon>Fungi</taxon>
        <taxon>Fungi incertae sedis</taxon>
        <taxon>Zoopagomycota</taxon>
        <taxon>Entomophthoromycotina</taxon>
        <taxon>Basidiobolomycetes</taxon>
        <taxon>Basidiobolales</taxon>
        <taxon>Basidiobolaceae</taxon>
        <taxon>Basidiobolus</taxon>
    </lineage>
</organism>
<dbReference type="AlphaFoldDB" id="A0A1Y1XWW8"/>
<name>A0A1Y1XWW8_9FUNG</name>
<keyword evidence="1" id="KW-0732">Signal</keyword>
<sequence>MHKRIWLRLGLRLSILLMSAYISVANLTFEFSGSCRPITGRYQECYVSCLPGSKEDMERLHQAADYIGLNQGGWNQFSMIEPNSGCSQDMWRKIIGASMLYCKPETIKFSNCKLGGEMLRLITLHQA</sequence>
<gene>
    <name evidence="2" type="ORF">K493DRAFT_381992</name>
</gene>
<proteinExistence type="predicted"/>
<protein>
    <submittedName>
        <fullName evidence="2">Uncharacterized protein</fullName>
    </submittedName>
</protein>
<evidence type="ECO:0000256" key="1">
    <source>
        <dbReference type="SAM" id="SignalP"/>
    </source>
</evidence>
<feature type="signal peptide" evidence="1">
    <location>
        <begin position="1"/>
        <end position="25"/>
    </location>
</feature>
<accession>A0A1Y1XWW8</accession>
<dbReference type="InParanoid" id="A0A1Y1XWW8"/>
<evidence type="ECO:0000313" key="2">
    <source>
        <dbReference type="EMBL" id="ORX89844.1"/>
    </source>
</evidence>
<feature type="chain" id="PRO_5012327421" evidence="1">
    <location>
        <begin position="26"/>
        <end position="127"/>
    </location>
</feature>
<dbReference type="Proteomes" id="UP000193498">
    <property type="component" value="Unassembled WGS sequence"/>
</dbReference>
<dbReference type="EMBL" id="MCFE01000418">
    <property type="protein sequence ID" value="ORX89844.1"/>
    <property type="molecule type" value="Genomic_DNA"/>
</dbReference>
<evidence type="ECO:0000313" key="3">
    <source>
        <dbReference type="Proteomes" id="UP000193498"/>
    </source>
</evidence>